<protein>
    <submittedName>
        <fullName evidence="2">DUF4771 domain-containing protein</fullName>
    </submittedName>
</protein>
<name>A0A6G0XSR6_APHCR</name>
<sequence>MYVVLKLMSIMGDPIADFPEIIELNKLRRWYELRINENKHMTSRMKQKLMIQSINAWSAPRPKLTSVNVPNNPMQSENNIDAMKITWNQVNEIKRKIKKTKSEYTLKLKGMAINNSRTVYQTMHNNYYNSRLGRNFKQSYYDYFPNKVDDCLFEYVADVTKT</sequence>
<feature type="domain" description="DUF4771" evidence="1">
    <location>
        <begin position="43"/>
        <end position="150"/>
    </location>
</feature>
<dbReference type="Proteomes" id="UP000478052">
    <property type="component" value="Unassembled WGS sequence"/>
</dbReference>
<comment type="caution">
    <text evidence="2">The sequence shown here is derived from an EMBL/GenBank/DDBJ whole genome shotgun (WGS) entry which is preliminary data.</text>
</comment>
<evidence type="ECO:0000259" key="1">
    <source>
        <dbReference type="Pfam" id="PF15995"/>
    </source>
</evidence>
<accession>A0A6G0XSR6</accession>
<reference evidence="2 3" key="1">
    <citation type="submission" date="2019-08" db="EMBL/GenBank/DDBJ databases">
        <title>Whole genome of Aphis craccivora.</title>
        <authorList>
            <person name="Voronova N.V."/>
            <person name="Shulinski R.S."/>
            <person name="Bandarenka Y.V."/>
            <person name="Zhorov D.G."/>
            <person name="Warner D."/>
        </authorList>
    </citation>
    <scope>NUCLEOTIDE SEQUENCE [LARGE SCALE GENOMIC DNA]</scope>
    <source>
        <strain evidence="2">180601</strain>
        <tissue evidence="2">Whole Body</tissue>
    </source>
</reference>
<dbReference type="PANTHER" id="PTHR41967:SF6">
    <property type="entry name" value="FI19406P1-RELATED"/>
    <property type="match status" value="1"/>
</dbReference>
<dbReference type="InterPro" id="IPR031936">
    <property type="entry name" value="DUF4771"/>
</dbReference>
<dbReference type="OrthoDB" id="6613664at2759"/>
<proteinExistence type="predicted"/>
<evidence type="ECO:0000313" key="2">
    <source>
        <dbReference type="EMBL" id="KAF0743641.1"/>
    </source>
</evidence>
<dbReference type="PANTHER" id="PTHR41967">
    <property type="entry name" value="FI19406P1-RELATED"/>
    <property type="match status" value="1"/>
</dbReference>
<organism evidence="2 3">
    <name type="scientific">Aphis craccivora</name>
    <name type="common">Cowpea aphid</name>
    <dbReference type="NCBI Taxonomy" id="307492"/>
    <lineage>
        <taxon>Eukaryota</taxon>
        <taxon>Metazoa</taxon>
        <taxon>Ecdysozoa</taxon>
        <taxon>Arthropoda</taxon>
        <taxon>Hexapoda</taxon>
        <taxon>Insecta</taxon>
        <taxon>Pterygota</taxon>
        <taxon>Neoptera</taxon>
        <taxon>Paraneoptera</taxon>
        <taxon>Hemiptera</taxon>
        <taxon>Sternorrhyncha</taxon>
        <taxon>Aphidomorpha</taxon>
        <taxon>Aphidoidea</taxon>
        <taxon>Aphididae</taxon>
        <taxon>Aphidini</taxon>
        <taxon>Aphis</taxon>
        <taxon>Aphis</taxon>
    </lineage>
</organism>
<dbReference type="AlphaFoldDB" id="A0A6G0XSR6"/>
<dbReference type="Pfam" id="PF15995">
    <property type="entry name" value="DUF4771"/>
    <property type="match status" value="1"/>
</dbReference>
<gene>
    <name evidence="2" type="ORF">FWK35_00021266</name>
</gene>
<keyword evidence="3" id="KW-1185">Reference proteome</keyword>
<evidence type="ECO:0000313" key="3">
    <source>
        <dbReference type="Proteomes" id="UP000478052"/>
    </source>
</evidence>
<dbReference type="EMBL" id="VUJU01007569">
    <property type="protein sequence ID" value="KAF0743641.1"/>
    <property type="molecule type" value="Genomic_DNA"/>
</dbReference>